<proteinExistence type="predicted"/>
<dbReference type="Pfam" id="PF05553">
    <property type="entry name" value="DUF761"/>
    <property type="match status" value="1"/>
</dbReference>
<dbReference type="Proteomes" id="UP001457282">
    <property type="component" value="Unassembled WGS sequence"/>
</dbReference>
<keyword evidence="2" id="KW-1185">Reference proteome</keyword>
<evidence type="ECO:0000313" key="1">
    <source>
        <dbReference type="EMBL" id="KAK9934720.1"/>
    </source>
</evidence>
<dbReference type="InterPro" id="IPR008480">
    <property type="entry name" value="DUF761_pln"/>
</dbReference>
<dbReference type="EMBL" id="JBEDUW010000004">
    <property type="protein sequence ID" value="KAK9934720.1"/>
    <property type="molecule type" value="Genomic_DNA"/>
</dbReference>
<dbReference type="PANTHER" id="PTHR33265:SF10">
    <property type="entry name" value="OS01G0133200 PROTEIN"/>
    <property type="match status" value="1"/>
</dbReference>
<dbReference type="AlphaFoldDB" id="A0AAW1XE85"/>
<reference evidence="1 2" key="1">
    <citation type="journal article" date="2023" name="G3 (Bethesda)">
        <title>A chromosome-length genome assembly and annotation of blackberry (Rubus argutus, cv. 'Hillquist').</title>
        <authorList>
            <person name="Bruna T."/>
            <person name="Aryal R."/>
            <person name="Dudchenko O."/>
            <person name="Sargent D.J."/>
            <person name="Mead D."/>
            <person name="Buti M."/>
            <person name="Cavallini A."/>
            <person name="Hytonen T."/>
            <person name="Andres J."/>
            <person name="Pham M."/>
            <person name="Weisz D."/>
            <person name="Mascagni F."/>
            <person name="Usai G."/>
            <person name="Natali L."/>
            <person name="Bassil N."/>
            <person name="Fernandez G.E."/>
            <person name="Lomsadze A."/>
            <person name="Armour M."/>
            <person name="Olukolu B."/>
            <person name="Poorten T."/>
            <person name="Britton C."/>
            <person name="Davik J."/>
            <person name="Ashrafi H."/>
            <person name="Aiden E.L."/>
            <person name="Borodovsky M."/>
            <person name="Worthington M."/>
        </authorList>
    </citation>
    <scope>NUCLEOTIDE SEQUENCE [LARGE SCALE GENOMIC DNA]</scope>
    <source>
        <strain evidence="1">PI 553951</strain>
    </source>
</reference>
<name>A0AAW1XE85_RUBAR</name>
<evidence type="ECO:0000313" key="2">
    <source>
        <dbReference type="Proteomes" id="UP001457282"/>
    </source>
</evidence>
<organism evidence="1 2">
    <name type="scientific">Rubus argutus</name>
    <name type="common">Southern blackberry</name>
    <dbReference type="NCBI Taxonomy" id="59490"/>
    <lineage>
        <taxon>Eukaryota</taxon>
        <taxon>Viridiplantae</taxon>
        <taxon>Streptophyta</taxon>
        <taxon>Embryophyta</taxon>
        <taxon>Tracheophyta</taxon>
        <taxon>Spermatophyta</taxon>
        <taxon>Magnoliopsida</taxon>
        <taxon>eudicotyledons</taxon>
        <taxon>Gunneridae</taxon>
        <taxon>Pentapetalae</taxon>
        <taxon>rosids</taxon>
        <taxon>fabids</taxon>
        <taxon>Rosales</taxon>
        <taxon>Rosaceae</taxon>
        <taxon>Rosoideae</taxon>
        <taxon>Rosoideae incertae sedis</taxon>
        <taxon>Rubus</taxon>
    </lineage>
</organism>
<protein>
    <submittedName>
        <fullName evidence="1">Uncharacterized protein</fullName>
    </submittedName>
</protein>
<accession>A0AAW1XE85</accession>
<sequence>MSRKHLPILFHKLSKLLRIFIFIAKMRKLSFDKYSSLVGKSQRNRKKLRFMEHYNYGFLGEYEFSPSNTPLIRCPRKQHMKNRGPRDLNSLFLLCRCWGGLRVIEGEDGEFAMEALPATQEANALALLEPFEWGSEEASIDMRAQRFIERFYEEMRMQRQESI</sequence>
<gene>
    <name evidence="1" type="ORF">M0R45_021854</name>
</gene>
<dbReference type="PANTHER" id="PTHR33265">
    <property type="entry name" value="AVR9/CF-9 RAPIDLY ELICITED PROTEIN-RELATED"/>
    <property type="match status" value="1"/>
</dbReference>
<comment type="caution">
    <text evidence="1">The sequence shown here is derived from an EMBL/GenBank/DDBJ whole genome shotgun (WGS) entry which is preliminary data.</text>
</comment>